<reference evidence="2 3" key="1">
    <citation type="journal article" date="2023" name="Arcadia Sci">
        <title>De novo assembly of a long-read Amblyomma americanum tick genome.</title>
        <authorList>
            <person name="Chou S."/>
            <person name="Poskanzer K.E."/>
            <person name="Rollins M."/>
            <person name="Thuy-Boun P.S."/>
        </authorList>
    </citation>
    <scope>NUCLEOTIDE SEQUENCE [LARGE SCALE GENOMIC DNA]</scope>
    <source>
        <strain evidence="2">F_SG_1</strain>
        <tissue evidence="2">Salivary glands</tissue>
    </source>
</reference>
<dbReference type="AlphaFoldDB" id="A0AAQ4FNA1"/>
<feature type="chain" id="PRO_5042916576" description="Secreted protein" evidence="1">
    <location>
        <begin position="19"/>
        <end position="147"/>
    </location>
</feature>
<keyword evidence="1" id="KW-0732">Signal</keyword>
<sequence length="147" mass="17457">MNVLQVTLLTTLGTLVAPKLFCEECWYPNQEKATCGSWALAEDTCPGVPFIECNSGDCKCHCKDGYFRRWDYKCVKERECFPRQLRPEQWFKSTDDIYQKCMSGYMTKQYPFSCFKSKYKRENGNTFYRTVQFFMKYKVNHTTLRSN</sequence>
<dbReference type="Proteomes" id="UP001321473">
    <property type="component" value="Unassembled WGS sequence"/>
</dbReference>
<protein>
    <recommendedName>
        <fullName evidence="4">Secreted protein</fullName>
    </recommendedName>
</protein>
<gene>
    <name evidence="2" type="ORF">V5799_022281</name>
</gene>
<keyword evidence="3" id="KW-1185">Reference proteome</keyword>
<dbReference type="EMBL" id="JARKHS020001261">
    <property type="protein sequence ID" value="KAK8787942.1"/>
    <property type="molecule type" value="Genomic_DNA"/>
</dbReference>
<accession>A0AAQ4FNA1</accession>
<evidence type="ECO:0000313" key="2">
    <source>
        <dbReference type="EMBL" id="KAK8787942.1"/>
    </source>
</evidence>
<name>A0AAQ4FNA1_AMBAM</name>
<feature type="signal peptide" evidence="1">
    <location>
        <begin position="1"/>
        <end position="18"/>
    </location>
</feature>
<proteinExistence type="predicted"/>
<organism evidence="2 3">
    <name type="scientific">Amblyomma americanum</name>
    <name type="common">Lone star tick</name>
    <dbReference type="NCBI Taxonomy" id="6943"/>
    <lineage>
        <taxon>Eukaryota</taxon>
        <taxon>Metazoa</taxon>
        <taxon>Ecdysozoa</taxon>
        <taxon>Arthropoda</taxon>
        <taxon>Chelicerata</taxon>
        <taxon>Arachnida</taxon>
        <taxon>Acari</taxon>
        <taxon>Parasitiformes</taxon>
        <taxon>Ixodida</taxon>
        <taxon>Ixodoidea</taxon>
        <taxon>Ixodidae</taxon>
        <taxon>Amblyomminae</taxon>
        <taxon>Amblyomma</taxon>
    </lineage>
</organism>
<evidence type="ECO:0000256" key="1">
    <source>
        <dbReference type="SAM" id="SignalP"/>
    </source>
</evidence>
<comment type="caution">
    <text evidence="2">The sequence shown here is derived from an EMBL/GenBank/DDBJ whole genome shotgun (WGS) entry which is preliminary data.</text>
</comment>
<evidence type="ECO:0008006" key="4">
    <source>
        <dbReference type="Google" id="ProtNLM"/>
    </source>
</evidence>
<evidence type="ECO:0000313" key="3">
    <source>
        <dbReference type="Proteomes" id="UP001321473"/>
    </source>
</evidence>